<proteinExistence type="predicted"/>
<dbReference type="AlphaFoldDB" id="A0ABD1XTH1"/>
<accession>A0ABD1XTH1</accession>
<reference evidence="1 2" key="1">
    <citation type="submission" date="2024-09" db="EMBL/GenBank/DDBJ databases">
        <title>Chromosome-scale assembly of Riccia fluitans.</title>
        <authorList>
            <person name="Paukszto L."/>
            <person name="Sawicki J."/>
            <person name="Karawczyk K."/>
            <person name="Piernik-Szablinska J."/>
            <person name="Szczecinska M."/>
            <person name="Mazdziarz M."/>
        </authorList>
    </citation>
    <scope>NUCLEOTIDE SEQUENCE [LARGE SCALE GENOMIC DNA]</scope>
    <source>
        <strain evidence="1">Rf_01</strain>
        <tissue evidence="1">Aerial parts of the thallus</tissue>
    </source>
</reference>
<evidence type="ECO:0000313" key="1">
    <source>
        <dbReference type="EMBL" id="KAL2612260.1"/>
    </source>
</evidence>
<keyword evidence="2" id="KW-1185">Reference proteome</keyword>
<sequence length="136" mass="15582">MIFMGFDPLEVEAYSKRARWHLETLQDITIEEDNIQDEDEGENEPLDETFAQEEACEPEEELQDQATLAEFFNMRFQPTMDIVDTDGTPSKLDEDACTPLFEGSSVSKLIAILLLSNLQQKYNVSNSFMDSLYPND</sequence>
<evidence type="ECO:0000313" key="2">
    <source>
        <dbReference type="Proteomes" id="UP001605036"/>
    </source>
</evidence>
<dbReference type="Proteomes" id="UP001605036">
    <property type="component" value="Unassembled WGS sequence"/>
</dbReference>
<protein>
    <submittedName>
        <fullName evidence="1">Uncharacterized protein</fullName>
    </submittedName>
</protein>
<name>A0ABD1XTH1_9MARC</name>
<dbReference type="EMBL" id="JBHFFA010000007">
    <property type="protein sequence ID" value="KAL2612260.1"/>
    <property type="molecule type" value="Genomic_DNA"/>
</dbReference>
<gene>
    <name evidence="1" type="ORF">R1flu_023952</name>
</gene>
<organism evidence="1 2">
    <name type="scientific">Riccia fluitans</name>
    <dbReference type="NCBI Taxonomy" id="41844"/>
    <lineage>
        <taxon>Eukaryota</taxon>
        <taxon>Viridiplantae</taxon>
        <taxon>Streptophyta</taxon>
        <taxon>Embryophyta</taxon>
        <taxon>Marchantiophyta</taxon>
        <taxon>Marchantiopsida</taxon>
        <taxon>Marchantiidae</taxon>
        <taxon>Marchantiales</taxon>
        <taxon>Ricciaceae</taxon>
        <taxon>Riccia</taxon>
    </lineage>
</organism>
<comment type="caution">
    <text evidence="1">The sequence shown here is derived from an EMBL/GenBank/DDBJ whole genome shotgun (WGS) entry which is preliminary data.</text>
</comment>